<keyword evidence="1" id="KW-0812">Transmembrane</keyword>
<keyword evidence="1" id="KW-1133">Transmembrane helix</keyword>
<organism evidence="3">
    <name type="scientific">Physcomitrium patens</name>
    <name type="common">Spreading-leaved earth moss</name>
    <name type="synonym">Physcomitrella patens</name>
    <dbReference type="NCBI Taxonomy" id="3218"/>
    <lineage>
        <taxon>Eukaryota</taxon>
        <taxon>Viridiplantae</taxon>
        <taxon>Streptophyta</taxon>
        <taxon>Embryophyta</taxon>
        <taxon>Bryophyta</taxon>
        <taxon>Bryophytina</taxon>
        <taxon>Bryopsida</taxon>
        <taxon>Funariidae</taxon>
        <taxon>Funariales</taxon>
        <taxon>Funariaceae</taxon>
        <taxon>Physcomitrium</taxon>
    </lineage>
</organism>
<feature type="domain" description="Nudix hydrolase" evidence="2">
    <location>
        <begin position="154"/>
        <end position="284"/>
    </location>
</feature>
<dbReference type="InParanoid" id="A0A2K1KUE6"/>
<dbReference type="Proteomes" id="UP000006727">
    <property type="component" value="Chromosome 3"/>
</dbReference>
<dbReference type="EMBL" id="ABEU02000003">
    <property type="protein sequence ID" value="PNR57412.1"/>
    <property type="molecule type" value="Genomic_DNA"/>
</dbReference>
<dbReference type="PROSITE" id="PS51462">
    <property type="entry name" value="NUDIX"/>
    <property type="match status" value="1"/>
</dbReference>
<dbReference type="PANTHER" id="PTHR43222">
    <property type="entry name" value="NUDIX HYDROLASE 23"/>
    <property type="match status" value="1"/>
</dbReference>
<reference evidence="3 5" key="2">
    <citation type="journal article" date="2018" name="Plant J.">
        <title>The Physcomitrella patens chromosome-scale assembly reveals moss genome structure and evolution.</title>
        <authorList>
            <person name="Lang D."/>
            <person name="Ullrich K.K."/>
            <person name="Murat F."/>
            <person name="Fuchs J."/>
            <person name="Jenkins J."/>
            <person name="Haas F.B."/>
            <person name="Piednoel M."/>
            <person name="Gundlach H."/>
            <person name="Van Bel M."/>
            <person name="Meyberg R."/>
            <person name="Vives C."/>
            <person name="Morata J."/>
            <person name="Symeonidi A."/>
            <person name="Hiss M."/>
            <person name="Muchero W."/>
            <person name="Kamisugi Y."/>
            <person name="Saleh O."/>
            <person name="Blanc G."/>
            <person name="Decker E.L."/>
            <person name="van Gessel N."/>
            <person name="Grimwood J."/>
            <person name="Hayes R.D."/>
            <person name="Graham S.W."/>
            <person name="Gunter L.E."/>
            <person name="McDaniel S.F."/>
            <person name="Hoernstein S.N.W."/>
            <person name="Larsson A."/>
            <person name="Li F.W."/>
            <person name="Perroud P.F."/>
            <person name="Phillips J."/>
            <person name="Ranjan P."/>
            <person name="Rokshar D.S."/>
            <person name="Rothfels C.J."/>
            <person name="Schneider L."/>
            <person name="Shu S."/>
            <person name="Stevenson D.W."/>
            <person name="Thummler F."/>
            <person name="Tillich M."/>
            <person name="Villarreal Aguilar J.C."/>
            <person name="Widiez T."/>
            <person name="Wong G.K."/>
            <person name="Wymore A."/>
            <person name="Zhang Y."/>
            <person name="Zimmer A.D."/>
            <person name="Quatrano R.S."/>
            <person name="Mayer K.F.X."/>
            <person name="Goodstein D."/>
            <person name="Casacuberta J.M."/>
            <person name="Vandepoele K."/>
            <person name="Reski R."/>
            <person name="Cuming A.C."/>
            <person name="Tuskan G.A."/>
            <person name="Maumus F."/>
            <person name="Salse J."/>
            <person name="Schmutz J."/>
            <person name="Rensing S.A."/>
        </authorList>
    </citation>
    <scope>NUCLEOTIDE SEQUENCE [LARGE SCALE GENOMIC DNA]</scope>
    <source>
        <strain evidence="4 5">cv. Gransden 2004</strain>
    </source>
</reference>
<dbReference type="EnsemblPlants" id="Pp3c3_14150V3.1">
    <property type="protein sequence ID" value="Pp3c3_14150V3.1"/>
    <property type="gene ID" value="Pp3c3_14150"/>
</dbReference>
<reference evidence="3 5" key="1">
    <citation type="journal article" date="2008" name="Science">
        <title>The Physcomitrella genome reveals evolutionary insights into the conquest of land by plants.</title>
        <authorList>
            <person name="Rensing S."/>
            <person name="Lang D."/>
            <person name="Zimmer A."/>
            <person name="Terry A."/>
            <person name="Salamov A."/>
            <person name="Shapiro H."/>
            <person name="Nishiyama T."/>
            <person name="Perroud P.-F."/>
            <person name="Lindquist E."/>
            <person name="Kamisugi Y."/>
            <person name="Tanahashi T."/>
            <person name="Sakakibara K."/>
            <person name="Fujita T."/>
            <person name="Oishi K."/>
            <person name="Shin-I T."/>
            <person name="Kuroki Y."/>
            <person name="Toyoda A."/>
            <person name="Suzuki Y."/>
            <person name="Hashimoto A."/>
            <person name="Yamaguchi K."/>
            <person name="Sugano A."/>
            <person name="Kohara Y."/>
            <person name="Fujiyama A."/>
            <person name="Anterola A."/>
            <person name="Aoki S."/>
            <person name="Ashton N."/>
            <person name="Barbazuk W.B."/>
            <person name="Barker E."/>
            <person name="Bennetzen J."/>
            <person name="Bezanilla M."/>
            <person name="Blankenship R."/>
            <person name="Cho S.H."/>
            <person name="Dutcher S."/>
            <person name="Estelle M."/>
            <person name="Fawcett J.A."/>
            <person name="Gundlach H."/>
            <person name="Hanada K."/>
            <person name="Heyl A."/>
            <person name="Hicks K.A."/>
            <person name="Hugh J."/>
            <person name="Lohr M."/>
            <person name="Mayer K."/>
            <person name="Melkozernov A."/>
            <person name="Murata T."/>
            <person name="Nelson D."/>
            <person name="Pils B."/>
            <person name="Prigge M."/>
            <person name="Reiss B."/>
            <person name="Renner T."/>
            <person name="Rombauts S."/>
            <person name="Rushton P."/>
            <person name="Sanderfoot A."/>
            <person name="Schween G."/>
            <person name="Shiu S.-H."/>
            <person name="Stueber K."/>
            <person name="Theodoulou F.L."/>
            <person name="Tu H."/>
            <person name="Van de Peer Y."/>
            <person name="Verrier P.J."/>
            <person name="Waters E."/>
            <person name="Wood A."/>
            <person name="Yang L."/>
            <person name="Cove D."/>
            <person name="Cuming A."/>
            <person name="Hasebe M."/>
            <person name="Lucas S."/>
            <person name="Mishler D.B."/>
            <person name="Reski R."/>
            <person name="Grigoriev I."/>
            <person name="Quatrano R.S."/>
            <person name="Boore J.L."/>
        </authorList>
    </citation>
    <scope>NUCLEOTIDE SEQUENCE [LARGE SCALE GENOMIC DNA]</scope>
    <source>
        <strain evidence="4 5">cv. Gransden 2004</strain>
    </source>
</reference>
<evidence type="ECO:0000313" key="5">
    <source>
        <dbReference type="Proteomes" id="UP000006727"/>
    </source>
</evidence>
<evidence type="ECO:0000259" key="2">
    <source>
        <dbReference type="PROSITE" id="PS51462"/>
    </source>
</evidence>
<gene>
    <name evidence="3" type="ORF">PHYPA_004406</name>
</gene>
<reference evidence="4" key="3">
    <citation type="submission" date="2020-12" db="UniProtKB">
        <authorList>
            <consortium name="EnsemblPlants"/>
        </authorList>
    </citation>
    <scope>IDENTIFICATION</scope>
</reference>
<dbReference type="Gene3D" id="3.90.79.10">
    <property type="entry name" value="Nucleoside Triphosphate Pyrophosphohydrolase"/>
    <property type="match status" value="1"/>
</dbReference>
<dbReference type="SUPFAM" id="SSF55811">
    <property type="entry name" value="Nudix"/>
    <property type="match status" value="1"/>
</dbReference>
<feature type="transmembrane region" description="Helical" evidence="1">
    <location>
        <begin position="19"/>
        <end position="41"/>
    </location>
</feature>
<evidence type="ECO:0000256" key="1">
    <source>
        <dbReference type="SAM" id="Phobius"/>
    </source>
</evidence>
<protein>
    <recommendedName>
        <fullName evidence="2">Nudix hydrolase domain-containing protein</fullName>
    </recommendedName>
</protein>
<dbReference type="GO" id="GO:0009507">
    <property type="term" value="C:chloroplast"/>
    <property type="evidence" value="ECO:0000318"/>
    <property type="project" value="GO_Central"/>
</dbReference>
<dbReference type="GO" id="GO:0042726">
    <property type="term" value="P:flavin-containing compound metabolic process"/>
    <property type="evidence" value="ECO:0000318"/>
    <property type="project" value="GO_Central"/>
</dbReference>
<sequence length="284" mass="31561">MEVAVDCHVYVDRLHRGALLSYCVVVHDALVLVAGTCGTFFRRGGKSYYIRVQVHGREVVGGFGSSWRSRNLDRRFARDRAISNSSKSGLDVVAGRMSKTGDVPVVISENLSAVDTSSSDNVKARPQVIRPLINFCPKCGGAMEQRIPEGEHEMRFVCSMCGVIYYQNPKMVLLCRRSIEPSQGLWTLPAGYMELGESAAEGAARETLEEAQADVEVVSQFAHLDIPLIGQVCAFSSSRVIQYVMLGCTDRLYVRLFQYVMLCCFRLAFSSGDVRIRLHHKLPL</sequence>
<dbReference type="Gramene" id="Pp3c3_14150V3.1">
    <property type="protein sequence ID" value="Pp3c3_14150V3.1"/>
    <property type="gene ID" value="Pp3c3_14150"/>
</dbReference>
<evidence type="ECO:0000313" key="4">
    <source>
        <dbReference type="EnsemblPlants" id="Pp3c3_14150V3.1"/>
    </source>
</evidence>
<keyword evidence="1" id="KW-0472">Membrane</keyword>
<dbReference type="InterPro" id="IPR000086">
    <property type="entry name" value="NUDIX_hydrolase_dom"/>
</dbReference>
<dbReference type="Pfam" id="PF14803">
    <property type="entry name" value="Zn_ribbon_Nudix"/>
    <property type="match status" value="1"/>
</dbReference>
<dbReference type="PANTHER" id="PTHR43222:SF2">
    <property type="entry name" value="NUDIX HYDROLASE 23, CHLOROPLASTIC"/>
    <property type="match status" value="1"/>
</dbReference>
<dbReference type="Gene3D" id="2.20.70.10">
    <property type="match status" value="1"/>
</dbReference>
<dbReference type="GO" id="GO:0047884">
    <property type="term" value="F:FAD diphosphatase activity"/>
    <property type="evidence" value="ECO:0000318"/>
    <property type="project" value="GO_Central"/>
</dbReference>
<keyword evidence="5" id="KW-1185">Reference proteome</keyword>
<evidence type="ECO:0000313" key="3">
    <source>
        <dbReference type="EMBL" id="PNR57412.1"/>
    </source>
</evidence>
<dbReference type="STRING" id="3218.A0A2K1KUE6"/>
<name>A0A2K1KUE6_PHYPA</name>
<proteinExistence type="predicted"/>
<accession>A0A2K1KUE6</accession>
<dbReference type="InterPro" id="IPR029401">
    <property type="entry name" value="Nudix_N"/>
</dbReference>
<dbReference type="InterPro" id="IPR015797">
    <property type="entry name" value="NUDIX_hydrolase-like_dom_sf"/>
</dbReference>
<dbReference type="AlphaFoldDB" id="A0A2K1KUE6"/>